<keyword evidence="2" id="KW-1185">Reference proteome</keyword>
<protein>
    <submittedName>
        <fullName evidence="1">Uncharacterized protein</fullName>
    </submittedName>
</protein>
<reference evidence="1" key="1">
    <citation type="journal article" date="2022" name="bioRxiv">
        <title>Sequencing and chromosome-scale assembly of the giantPleurodeles waltlgenome.</title>
        <authorList>
            <person name="Brown T."/>
            <person name="Elewa A."/>
            <person name="Iarovenko S."/>
            <person name="Subramanian E."/>
            <person name="Araus A.J."/>
            <person name="Petzold A."/>
            <person name="Susuki M."/>
            <person name="Suzuki K.-i.T."/>
            <person name="Hayashi T."/>
            <person name="Toyoda A."/>
            <person name="Oliveira C."/>
            <person name="Osipova E."/>
            <person name="Leigh N.D."/>
            <person name="Simon A."/>
            <person name="Yun M.H."/>
        </authorList>
    </citation>
    <scope>NUCLEOTIDE SEQUENCE</scope>
    <source>
        <strain evidence="1">20211129_DDA</strain>
        <tissue evidence="1">Liver</tissue>
    </source>
</reference>
<name>A0AAV7X378_PLEWA</name>
<sequence>MLVYLPYSPALKAAAPSASHVPSLLAPLTALYITTGGLRAQSSSSGRNSGAHSAPVWAYTASDLMAEPRPNSLRRSVD</sequence>
<accession>A0AAV7X378</accession>
<proteinExistence type="predicted"/>
<comment type="caution">
    <text evidence="1">The sequence shown here is derived from an EMBL/GenBank/DDBJ whole genome shotgun (WGS) entry which is preliminary data.</text>
</comment>
<evidence type="ECO:0000313" key="2">
    <source>
        <dbReference type="Proteomes" id="UP001066276"/>
    </source>
</evidence>
<gene>
    <name evidence="1" type="ORF">NDU88_006624</name>
</gene>
<dbReference type="Proteomes" id="UP001066276">
    <property type="component" value="Chromosome 1_1"/>
</dbReference>
<dbReference type="EMBL" id="JANPWB010000001">
    <property type="protein sequence ID" value="KAJ1219053.1"/>
    <property type="molecule type" value="Genomic_DNA"/>
</dbReference>
<organism evidence="1 2">
    <name type="scientific">Pleurodeles waltl</name>
    <name type="common">Iberian ribbed newt</name>
    <dbReference type="NCBI Taxonomy" id="8319"/>
    <lineage>
        <taxon>Eukaryota</taxon>
        <taxon>Metazoa</taxon>
        <taxon>Chordata</taxon>
        <taxon>Craniata</taxon>
        <taxon>Vertebrata</taxon>
        <taxon>Euteleostomi</taxon>
        <taxon>Amphibia</taxon>
        <taxon>Batrachia</taxon>
        <taxon>Caudata</taxon>
        <taxon>Salamandroidea</taxon>
        <taxon>Salamandridae</taxon>
        <taxon>Pleurodelinae</taxon>
        <taxon>Pleurodeles</taxon>
    </lineage>
</organism>
<evidence type="ECO:0000313" key="1">
    <source>
        <dbReference type="EMBL" id="KAJ1219053.1"/>
    </source>
</evidence>
<dbReference type="AlphaFoldDB" id="A0AAV7X378"/>